<organism evidence="12 13">
    <name type="scientific">Microlunatus endophyticus</name>
    <dbReference type="NCBI Taxonomy" id="1716077"/>
    <lineage>
        <taxon>Bacteria</taxon>
        <taxon>Bacillati</taxon>
        <taxon>Actinomycetota</taxon>
        <taxon>Actinomycetes</taxon>
        <taxon>Propionibacteriales</taxon>
        <taxon>Propionibacteriaceae</taxon>
        <taxon>Microlunatus</taxon>
    </lineage>
</organism>
<dbReference type="Pfam" id="PF02445">
    <property type="entry name" value="NadA"/>
    <property type="match status" value="1"/>
</dbReference>
<name>A0A917W976_9ACTN</name>
<dbReference type="SUPFAM" id="SSF142754">
    <property type="entry name" value="NadA-like"/>
    <property type="match status" value="1"/>
</dbReference>
<evidence type="ECO:0000256" key="4">
    <source>
        <dbReference type="ARBA" id="ARBA00022485"/>
    </source>
</evidence>
<dbReference type="GO" id="GO:0005829">
    <property type="term" value="C:cytosol"/>
    <property type="evidence" value="ECO:0007669"/>
    <property type="project" value="TreeGrafter"/>
</dbReference>
<dbReference type="InterPro" id="IPR003473">
    <property type="entry name" value="NadA"/>
</dbReference>
<dbReference type="GO" id="GO:0051539">
    <property type="term" value="F:4 iron, 4 sulfur cluster binding"/>
    <property type="evidence" value="ECO:0007669"/>
    <property type="project" value="UniProtKB-KW"/>
</dbReference>
<comment type="caution">
    <text evidence="12">The sequence shown here is derived from an EMBL/GenBank/DDBJ whole genome shotgun (WGS) entry which is preliminary data.</text>
</comment>
<dbReference type="AlphaFoldDB" id="A0A917W976"/>
<keyword evidence="4" id="KW-0004">4Fe-4S</keyword>
<keyword evidence="7" id="KW-0808">Transferase</keyword>
<dbReference type="EMBL" id="BMMZ01000015">
    <property type="protein sequence ID" value="GGL79964.1"/>
    <property type="molecule type" value="Genomic_DNA"/>
</dbReference>
<gene>
    <name evidence="12" type="primary">nadA</name>
    <name evidence="12" type="ORF">GCM10011575_42780</name>
</gene>
<evidence type="ECO:0000256" key="10">
    <source>
        <dbReference type="ARBA" id="ARBA00023014"/>
    </source>
</evidence>
<dbReference type="NCBIfam" id="NF006878">
    <property type="entry name" value="PRK09375.1-2"/>
    <property type="match status" value="1"/>
</dbReference>
<protein>
    <recommendedName>
        <fullName evidence="3 11">Quinolinate synthase</fullName>
        <ecNumber evidence="3 11">2.5.1.72</ecNumber>
    </recommendedName>
</protein>
<dbReference type="Proteomes" id="UP000613840">
    <property type="component" value="Unassembled WGS sequence"/>
</dbReference>
<keyword evidence="13" id="KW-1185">Reference proteome</keyword>
<keyword evidence="10" id="KW-0411">Iron-sulfur</keyword>
<dbReference type="EC" id="2.5.1.72" evidence="3 11"/>
<sequence>MTIPTAIRTDQVGAYEQDTTDLPAGFASWSAWREEVRELARKKNAVILAHNYQLPQIQDAADHVGDSLALSRIAASAPESMIVFAGVHFMAETAKILSPEKKVIIPDARAGCSLADTINADQLRAWKAEHPGAVVVAYVNTTAEVKAETDICCTSSNAVEVVESIPADREVLFLPDMFLAAHVKRKTGRTNMYNWMGECHVHAGISPKDLEAAVHADADAELYVHPECGCSTSALWLTSVGDIPADRTHILSTGSMLDEARKSTARKVLVATEIGMLHQLRKANDHVDFQPVNPKASCKFMKMITPERLINALRTETDVVDVAPDIAARARKAVERMVAIGQPGGGE</sequence>
<evidence type="ECO:0000256" key="7">
    <source>
        <dbReference type="ARBA" id="ARBA00022679"/>
    </source>
</evidence>
<evidence type="ECO:0000256" key="2">
    <source>
        <dbReference type="ARBA" id="ARBA00005065"/>
    </source>
</evidence>
<dbReference type="PANTHER" id="PTHR30573">
    <property type="entry name" value="QUINOLINATE SYNTHETASE A"/>
    <property type="match status" value="1"/>
</dbReference>
<evidence type="ECO:0000256" key="5">
    <source>
        <dbReference type="ARBA" id="ARBA00022490"/>
    </source>
</evidence>
<evidence type="ECO:0000256" key="8">
    <source>
        <dbReference type="ARBA" id="ARBA00022723"/>
    </source>
</evidence>
<evidence type="ECO:0000256" key="3">
    <source>
        <dbReference type="ARBA" id="ARBA00012669"/>
    </source>
</evidence>
<evidence type="ECO:0000256" key="9">
    <source>
        <dbReference type="ARBA" id="ARBA00023004"/>
    </source>
</evidence>
<keyword evidence="9" id="KW-0408">Iron</keyword>
<keyword evidence="6" id="KW-0662">Pyridine nucleotide biosynthesis</keyword>
<evidence type="ECO:0000256" key="1">
    <source>
        <dbReference type="ARBA" id="ARBA00001966"/>
    </source>
</evidence>
<dbReference type="RefSeq" id="WP_188897667.1">
    <property type="nucleotide sequence ID" value="NZ_BMMZ01000015.1"/>
</dbReference>
<dbReference type="InterPro" id="IPR036094">
    <property type="entry name" value="NadA_sf"/>
</dbReference>
<accession>A0A917W976</accession>
<reference evidence="12" key="2">
    <citation type="submission" date="2020-09" db="EMBL/GenBank/DDBJ databases">
        <authorList>
            <person name="Sun Q."/>
            <person name="Zhou Y."/>
        </authorList>
    </citation>
    <scope>NUCLEOTIDE SEQUENCE</scope>
    <source>
        <strain evidence="12">CGMCC 4.7306</strain>
    </source>
</reference>
<dbReference type="NCBIfam" id="NF006879">
    <property type="entry name" value="PRK09375.1-4"/>
    <property type="match status" value="1"/>
</dbReference>
<dbReference type="PANTHER" id="PTHR30573:SF0">
    <property type="entry name" value="QUINOLINATE SYNTHASE, CHLOROPLASTIC"/>
    <property type="match status" value="1"/>
</dbReference>
<evidence type="ECO:0000256" key="6">
    <source>
        <dbReference type="ARBA" id="ARBA00022642"/>
    </source>
</evidence>
<evidence type="ECO:0000256" key="11">
    <source>
        <dbReference type="NCBIfam" id="TIGR00550"/>
    </source>
</evidence>
<dbReference type="GO" id="GO:0046872">
    <property type="term" value="F:metal ion binding"/>
    <property type="evidence" value="ECO:0007669"/>
    <property type="project" value="UniProtKB-KW"/>
</dbReference>
<dbReference type="FunFam" id="3.40.50.10800:FF:000007">
    <property type="entry name" value="Quinolinate synthase A"/>
    <property type="match status" value="1"/>
</dbReference>
<dbReference type="GO" id="GO:0034628">
    <property type="term" value="P:'de novo' NAD+ biosynthetic process from L-aspartate"/>
    <property type="evidence" value="ECO:0007669"/>
    <property type="project" value="TreeGrafter"/>
</dbReference>
<comment type="pathway">
    <text evidence="2">Cofactor biosynthesis; NAD(+) biosynthesis; quinolinate from iminoaspartate: step 1/1.</text>
</comment>
<dbReference type="NCBIfam" id="TIGR00550">
    <property type="entry name" value="nadA"/>
    <property type="match status" value="1"/>
</dbReference>
<comment type="cofactor">
    <cofactor evidence="1">
        <name>[4Fe-4S] cluster</name>
        <dbReference type="ChEBI" id="CHEBI:49883"/>
    </cofactor>
</comment>
<proteinExistence type="predicted"/>
<dbReference type="Gene3D" id="3.40.50.10800">
    <property type="entry name" value="NadA-like"/>
    <property type="match status" value="3"/>
</dbReference>
<reference evidence="12" key="1">
    <citation type="journal article" date="2014" name="Int. J. Syst. Evol. Microbiol.">
        <title>Complete genome sequence of Corynebacterium casei LMG S-19264T (=DSM 44701T), isolated from a smear-ripened cheese.</title>
        <authorList>
            <consortium name="US DOE Joint Genome Institute (JGI-PGF)"/>
            <person name="Walter F."/>
            <person name="Albersmeier A."/>
            <person name="Kalinowski J."/>
            <person name="Ruckert C."/>
        </authorList>
    </citation>
    <scope>NUCLEOTIDE SEQUENCE</scope>
    <source>
        <strain evidence="12">CGMCC 4.7306</strain>
    </source>
</reference>
<keyword evidence="5" id="KW-0963">Cytoplasm</keyword>
<keyword evidence="8" id="KW-0479">Metal-binding</keyword>
<evidence type="ECO:0000313" key="12">
    <source>
        <dbReference type="EMBL" id="GGL79964.1"/>
    </source>
</evidence>
<dbReference type="GO" id="GO:0008987">
    <property type="term" value="F:quinolinate synthetase A activity"/>
    <property type="evidence" value="ECO:0007669"/>
    <property type="project" value="UniProtKB-UniRule"/>
</dbReference>
<evidence type="ECO:0000313" key="13">
    <source>
        <dbReference type="Proteomes" id="UP000613840"/>
    </source>
</evidence>